<evidence type="ECO:0000256" key="1">
    <source>
        <dbReference type="ARBA" id="ARBA00001698"/>
    </source>
</evidence>
<comment type="similarity">
    <text evidence="5 18">Belongs to the CDS family.</text>
</comment>
<evidence type="ECO:0000256" key="14">
    <source>
        <dbReference type="ARBA" id="ARBA00023098"/>
    </source>
</evidence>
<evidence type="ECO:0000256" key="12">
    <source>
        <dbReference type="ARBA" id="ARBA00022695"/>
    </source>
</evidence>
<dbReference type="PANTHER" id="PTHR46382:SF1">
    <property type="entry name" value="PHOSPHATIDATE CYTIDYLYLTRANSFERASE"/>
    <property type="match status" value="1"/>
</dbReference>
<dbReference type="GO" id="GO:0005886">
    <property type="term" value="C:plasma membrane"/>
    <property type="evidence" value="ECO:0007669"/>
    <property type="project" value="UniProtKB-SubCell"/>
</dbReference>
<dbReference type="Proteomes" id="UP000619079">
    <property type="component" value="Unassembled WGS sequence"/>
</dbReference>
<name>A0A8J7JGM2_9RHOB</name>
<evidence type="ECO:0000256" key="5">
    <source>
        <dbReference type="ARBA" id="ARBA00010185"/>
    </source>
</evidence>
<dbReference type="PROSITE" id="PS01315">
    <property type="entry name" value="CDS"/>
    <property type="match status" value="1"/>
</dbReference>
<comment type="catalytic activity">
    <reaction evidence="1 18">
        <text>a 1,2-diacyl-sn-glycero-3-phosphate + CTP + H(+) = a CDP-1,2-diacyl-sn-glycerol + diphosphate</text>
        <dbReference type="Rhea" id="RHEA:16229"/>
        <dbReference type="ChEBI" id="CHEBI:15378"/>
        <dbReference type="ChEBI" id="CHEBI:33019"/>
        <dbReference type="ChEBI" id="CHEBI:37563"/>
        <dbReference type="ChEBI" id="CHEBI:58332"/>
        <dbReference type="ChEBI" id="CHEBI:58608"/>
        <dbReference type="EC" id="2.7.7.41"/>
    </reaction>
</comment>
<proteinExistence type="inferred from homology"/>
<evidence type="ECO:0000313" key="20">
    <source>
        <dbReference type="EMBL" id="MBJ6371509.1"/>
    </source>
</evidence>
<feature type="transmembrane region" description="Helical" evidence="19">
    <location>
        <begin position="242"/>
        <end position="262"/>
    </location>
</feature>
<feature type="transmembrane region" description="Helical" evidence="19">
    <location>
        <begin position="81"/>
        <end position="99"/>
    </location>
</feature>
<evidence type="ECO:0000256" key="11">
    <source>
        <dbReference type="ARBA" id="ARBA00022692"/>
    </source>
</evidence>
<dbReference type="UniPathway" id="UPA00557">
    <property type="reaction ID" value="UER00614"/>
</dbReference>
<dbReference type="GO" id="GO:0016024">
    <property type="term" value="P:CDP-diacylglycerol biosynthetic process"/>
    <property type="evidence" value="ECO:0007669"/>
    <property type="project" value="UniProtKB-UniPathway"/>
</dbReference>
<evidence type="ECO:0000256" key="19">
    <source>
        <dbReference type="SAM" id="Phobius"/>
    </source>
</evidence>
<accession>A0A8J7JGM2</accession>
<keyword evidence="15 19" id="KW-0472">Membrane</keyword>
<feature type="transmembrane region" description="Helical" evidence="19">
    <location>
        <begin position="12"/>
        <end position="29"/>
    </location>
</feature>
<dbReference type="Pfam" id="PF01148">
    <property type="entry name" value="CTP_transf_1"/>
    <property type="match status" value="1"/>
</dbReference>
<evidence type="ECO:0000313" key="21">
    <source>
        <dbReference type="Proteomes" id="UP000619079"/>
    </source>
</evidence>
<evidence type="ECO:0000256" key="7">
    <source>
        <dbReference type="ARBA" id="ARBA00019373"/>
    </source>
</evidence>
<evidence type="ECO:0000256" key="15">
    <source>
        <dbReference type="ARBA" id="ARBA00023136"/>
    </source>
</evidence>
<protein>
    <recommendedName>
        <fullName evidence="7 18">Phosphatidate cytidylyltransferase</fullName>
        <ecNumber evidence="6 18">2.7.7.41</ecNumber>
    </recommendedName>
</protein>
<evidence type="ECO:0000256" key="16">
    <source>
        <dbReference type="ARBA" id="ARBA00023209"/>
    </source>
</evidence>
<dbReference type="RefSeq" id="WP_199024377.1">
    <property type="nucleotide sequence ID" value="NZ_JAELVR010000005.1"/>
</dbReference>
<dbReference type="PANTHER" id="PTHR46382">
    <property type="entry name" value="PHOSPHATIDATE CYTIDYLYLTRANSFERASE"/>
    <property type="match status" value="1"/>
</dbReference>
<reference evidence="20" key="1">
    <citation type="submission" date="2020-12" db="EMBL/GenBank/DDBJ databases">
        <title>Sedimentitalea sp. nov., isolated from sand in Incheon.</title>
        <authorList>
            <person name="Kim W."/>
        </authorList>
    </citation>
    <scope>NUCLEOTIDE SEQUENCE</scope>
    <source>
        <strain evidence="20">CAU 1593</strain>
    </source>
</reference>
<evidence type="ECO:0000256" key="17">
    <source>
        <dbReference type="ARBA" id="ARBA00023264"/>
    </source>
</evidence>
<evidence type="ECO:0000256" key="4">
    <source>
        <dbReference type="ARBA" id="ARBA00005189"/>
    </source>
</evidence>
<feature type="transmembrane region" description="Helical" evidence="19">
    <location>
        <begin position="35"/>
        <end position="51"/>
    </location>
</feature>
<comment type="pathway">
    <text evidence="4">Lipid metabolism.</text>
</comment>
<evidence type="ECO:0000256" key="2">
    <source>
        <dbReference type="ARBA" id="ARBA00004651"/>
    </source>
</evidence>
<keyword evidence="11 18" id="KW-0812">Transmembrane</keyword>
<evidence type="ECO:0000256" key="13">
    <source>
        <dbReference type="ARBA" id="ARBA00022989"/>
    </source>
</evidence>
<evidence type="ECO:0000256" key="8">
    <source>
        <dbReference type="ARBA" id="ARBA00022475"/>
    </source>
</evidence>
<feature type="transmembrane region" description="Helical" evidence="19">
    <location>
        <begin position="170"/>
        <end position="189"/>
    </location>
</feature>
<gene>
    <name evidence="20" type="ORF">JF290_08210</name>
</gene>
<feature type="transmembrane region" description="Helical" evidence="19">
    <location>
        <begin position="127"/>
        <end position="149"/>
    </location>
</feature>
<keyword evidence="14" id="KW-0443">Lipid metabolism</keyword>
<keyword evidence="10 18" id="KW-0808">Transferase</keyword>
<sequence>MSASGRWSDLAARVGSAVVMVAIGLAAVIAGADVFHAFIAIVCGVMVWELVRMLSGQGGALAVGLALLTAAAVMISIYLPAVYALPVLLIPVFVGMATLPEHKLVYGAFVALVCLAGYEMMTVRDFFGLIWIFWLILIVIMSDVAGYFAGRIFGGPKFWPRVSPKKTWSGTIAGWVGAAFIGLGFALYLDVSMTLVPYSMLVAFAAQMGDIAESAVKRMVGVKDSSALIPGHGGLLDRFDGMLGASFFVLLTSAALGLPPVAG</sequence>
<comment type="pathway">
    <text evidence="3 18">Phospholipid metabolism; CDP-diacylglycerol biosynthesis; CDP-diacylglycerol from sn-glycerol 3-phosphate: step 3/3.</text>
</comment>
<dbReference type="AlphaFoldDB" id="A0A8J7JGM2"/>
<keyword evidence="9" id="KW-0444">Lipid biosynthesis</keyword>
<organism evidence="20 21">
    <name type="scientific">Sedimentitalea arenosa</name>
    <dbReference type="NCBI Taxonomy" id="2798803"/>
    <lineage>
        <taxon>Bacteria</taxon>
        <taxon>Pseudomonadati</taxon>
        <taxon>Pseudomonadota</taxon>
        <taxon>Alphaproteobacteria</taxon>
        <taxon>Rhodobacterales</taxon>
        <taxon>Paracoccaceae</taxon>
        <taxon>Sedimentitalea</taxon>
    </lineage>
</organism>
<comment type="subcellular location">
    <subcellularLocation>
        <location evidence="2">Cell membrane</location>
        <topology evidence="2">Multi-pass membrane protein</topology>
    </subcellularLocation>
</comment>
<keyword evidence="16" id="KW-0594">Phospholipid biosynthesis</keyword>
<dbReference type="GO" id="GO:0004605">
    <property type="term" value="F:phosphatidate cytidylyltransferase activity"/>
    <property type="evidence" value="ECO:0007669"/>
    <property type="project" value="UniProtKB-EC"/>
</dbReference>
<keyword evidence="8" id="KW-1003">Cell membrane</keyword>
<dbReference type="EC" id="2.7.7.41" evidence="6 18"/>
<dbReference type="InterPro" id="IPR000374">
    <property type="entry name" value="PC_trans"/>
</dbReference>
<evidence type="ECO:0000256" key="3">
    <source>
        <dbReference type="ARBA" id="ARBA00005119"/>
    </source>
</evidence>
<keyword evidence="17" id="KW-1208">Phospholipid metabolism</keyword>
<feature type="transmembrane region" description="Helical" evidence="19">
    <location>
        <begin position="104"/>
        <end position="121"/>
    </location>
</feature>
<evidence type="ECO:0000256" key="10">
    <source>
        <dbReference type="ARBA" id="ARBA00022679"/>
    </source>
</evidence>
<evidence type="ECO:0000256" key="6">
    <source>
        <dbReference type="ARBA" id="ARBA00012487"/>
    </source>
</evidence>
<keyword evidence="21" id="KW-1185">Reference proteome</keyword>
<evidence type="ECO:0000256" key="9">
    <source>
        <dbReference type="ARBA" id="ARBA00022516"/>
    </source>
</evidence>
<keyword evidence="13 19" id="KW-1133">Transmembrane helix</keyword>
<dbReference type="EMBL" id="JAELVR010000005">
    <property type="protein sequence ID" value="MBJ6371509.1"/>
    <property type="molecule type" value="Genomic_DNA"/>
</dbReference>
<comment type="caution">
    <text evidence="20">The sequence shown here is derived from an EMBL/GenBank/DDBJ whole genome shotgun (WGS) entry which is preliminary data.</text>
</comment>
<keyword evidence="12 18" id="KW-0548">Nucleotidyltransferase</keyword>
<evidence type="ECO:0000256" key="18">
    <source>
        <dbReference type="RuleBase" id="RU003938"/>
    </source>
</evidence>